<dbReference type="PROSITE" id="PS51194">
    <property type="entry name" value="HELICASE_CTER"/>
    <property type="match status" value="1"/>
</dbReference>
<evidence type="ECO:0000313" key="4">
    <source>
        <dbReference type="Proteomes" id="UP000217561"/>
    </source>
</evidence>
<dbReference type="RefSeq" id="WP_095820915.1">
    <property type="nucleotide sequence ID" value="NZ_NSGH01000001.1"/>
</dbReference>
<dbReference type="SUPFAM" id="SSF52540">
    <property type="entry name" value="P-loop containing nucleoside triphosphate hydrolases"/>
    <property type="match status" value="1"/>
</dbReference>
<gene>
    <name evidence="3" type="ORF">CKW00_00665</name>
</gene>
<evidence type="ECO:0000259" key="2">
    <source>
        <dbReference type="PROSITE" id="PS51194"/>
    </source>
</evidence>
<keyword evidence="3" id="KW-0547">Nucleotide-binding</keyword>
<dbReference type="SMART" id="SM00487">
    <property type="entry name" value="DEXDc"/>
    <property type="match status" value="1"/>
</dbReference>
<dbReference type="InterPro" id="IPR014001">
    <property type="entry name" value="Helicase_ATP-bd"/>
</dbReference>
<dbReference type="InterPro" id="IPR001650">
    <property type="entry name" value="Helicase_C-like"/>
</dbReference>
<reference evidence="3 4" key="1">
    <citation type="submission" date="2017-08" db="EMBL/GenBank/DDBJ databases">
        <title>Salimicrobium alkalisoli sp. nov., isolated from saline alkaline soil.</title>
        <authorList>
            <person name="Zhang G."/>
            <person name="Xiong Q."/>
        </authorList>
    </citation>
    <scope>NUCLEOTIDE SEQUENCE [LARGE SCALE GENOMIC DNA]</scope>
    <source>
        <strain evidence="3 4">WN024</strain>
    </source>
</reference>
<dbReference type="InterPro" id="IPR050742">
    <property type="entry name" value="Helicase_Restrict-Modif_Enz"/>
</dbReference>
<dbReference type="CDD" id="cd18032">
    <property type="entry name" value="DEXHc_RE_I_III_res"/>
    <property type="match status" value="1"/>
</dbReference>
<dbReference type="PROSITE" id="PS51192">
    <property type="entry name" value="HELICASE_ATP_BIND_1"/>
    <property type="match status" value="1"/>
</dbReference>
<dbReference type="Proteomes" id="UP000217561">
    <property type="component" value="Unassembled WGS sequence"/>
</dbReference>
<dbReference type="GO" id="GO:0004386">
    <property type="term" value="F:helicase activity"/>
    <property type="evidence" value="ECO:0007669"/>
    <property type="project" value="UniProtKB-KW"/>
</dbReference>
<dbReference type="Gene3D" id="3.30.870.10">
    <property type="entry name" value="Endonuclease Chain A"/>
    <property type="match status" value="1"/>
</dbReference>
<dbReference type="Gene3D" id="3.40.50.300">
    <property type="entry name" value="P-loop containing nucleotide triphosphate hydrolases"/>
    <property type="match status" value="2"/>
</dbReference>
<keyword evidence="4" id="KW-1185">Reference proteome</keyword>
<dbReference type="SUPFAM" id="SSF56024">
    <property type="entry name" value="Phospholipase D/nuclease"/>
    <property type="match status" value="1"/>
</dbReference>
<dbReference type="InterPro" id="IPR027417">
    <property type="entry name" value="P-loop_NTPase"/>
</dbReference>
<dbReference type="EMBL" id="NSGH01000001">
    <property type="protein sequence ID" value="PBB07000.1"/>
    <property type="molecule type" value="Genomic_DNA"/>
</dbReference>
<keyword evidence="3" id="KW-0347">Helicase</keyword>
<evidence type="ECO:0000313" key="3">
    <source>
        <dbReference type="EMBL" id="PBB07000.1"/>
    </source>
</evidence>
<dbReference type="InterPro" id="IPR025202">
    <property type="entry name" value="PLD-like_dom"/>
</dbReference>
<dbReference type="PANTHER" id="PTHR47396">
    <property type="entry name" value="TYPE I RESTRICTION ENZYME ECOKI R PROTEIN"/>
    <property type="match status" value="1"/>
</dbReference>
<name>A0ABX4HWB8_9BACI</name>
<feature type="domain" description="Helicase ATP-binding" evidence="1">
    <location>
        <begin position="232"/>
        <end position="380"/>
    </location>
</feature>
<keyword evidence="3" id="KW-0378">Hydrolase</keyword>
<accession>A0ABX4HWB8</accession>
<sequence length="809" mass="94191">MPDVTLHTYELHEKIIDATNKSDIIYILTSFLMKSGVEMLAPALQEAVNRGADVKVLTGDYLYVTQPEALKRLLEITGENFELKMWQSNGESFHPKAYLFNKGETGTLIVGSSNMSRSAYTSGIEWNLEIQEETSEGIHSEAVRKFIHMFQNNCTYEINLVTVDIYEEHYNNFRKDFPDFVSKWSAQEEKELTLGAGKDSEGKIMEEPREYNIKNEPIPRLAQPAALNELELTLEEGYKKGMVVMATGLGKTYLAAFFGRSFRKILFIAHREEILYQAKETFEHVSPEKEAGIYNGKVKEAEGEMIFASIFTLSIDAHISKFSPDEFDLIIVDEFHHAAAKTYRKVINYFEPSFMLGLTATPERRDNKDVLALCEGNIVYEMNFIQAIQKSWLTPFRYYGVYDDTDYSQLSWLGKRYDTRELENVQLQERMGEKIYQAWIKYKQSRTLGFCSSINQAEFLAGIFTERGVKAIALHSRTEGLSRKDAIRKLKERELEVIFTVDLFNEGVDIPSVDTILFARPTESLVVYTQQLGRGLRLAEGKAYCNVIDLIGNYRNAELKMNLLGEVTEKNTRKNSVPIAPEKCEINIDTKAIDLLRHLYRKRSSRKENLREDYFNIKKKLGKRPTYLEAHLHGEVNSKEYKNIFGSYIGFLSWVEELSVEEEEIWDEYQEWIKELNSTVMTKSYKMVIFRYMLNRGMNEWKKSITSEEVAPFFHYYLTSKEYRKKIDFSSANTKELWEYNEKKVANLIKRQPMTHWSNSDFFEFDGQNFSIVNLVVEEKHNVVLYSMMEEICEYLLHYHFERKSGNKN</sequence>
<keyword evidence="3" id="KW-0067">ATP-binding</keyword>
<dbReference type="Pfam" id="PF04851">
    <property type="entry name" value="ResIII"/>
    <property type="match status" value="1"/>
</dbReference>
<dbReference type="SMART" id="SM00490">
    <property type="entry name" value="HELICc"/>
    <property type="match status" value="1"/>
</dbReference>
<proteinExistence type="predicted"/>
<dbReference type="Pfam" id="PF00271">
    <property type="entry name" value="Helicase_C"/>
    <property type="match status" value="1"/>
</dbReference>
<comment type="caution">
    <text evidence="3">The sequence shown here is derived from an EMBL/GenBank/DDBJ whole genome shotgun (WGS) entry which is preliminary data.</text>
</comment>
<feature type="domain" description="Helicase C-terminal" evidence="2">
    <location>
        <begin position="434"/>
        <end position="585"/>
    </location>
</feature>
<dbReference type="Pfam" id="PF13091">
    <property type="entry name" value="PLDc_2"/>
    <property type="match status" value="1"/>
</dbReference>
<organism evidence="3 4">
    <name type="scientific">Salimicrobium humidisoli</name>
    <dbReference type="NCBI Taxonomy" id="2029857"/>
    <lineage>
        <taxon>Bacteria</taxon>
        <taxon>Bacillati</taxon>
        <taxon>Bacillota</taxon>
        <taxon>Bacilli</taxon>
        <taxon>Bacillales</taxon>
        <taxon>Bacillaceae</taxon>
        <taxon>Salimicrobium</taxon>
    </lineage>
</organism>
<dbReference type="InterPro" id="IPR006935">
    <property type="entry name" value="Helicase/UvrB_N"/>
</dbReference>
<dbReference type="CDD" id="cd09205">
    <property type="entry name" value="PLDc_N_DEXD_b3"/>
    <property type="match status" value="1"/>
</dbReference>
<protein>
    <submittedName>
        <fullName evidence="3">DNA helicase</fullName>
    </submittedName>
</protein>
<evidence type="ECO:0000259" key="1">
    <source>
        <dbReference type="PROSITE" id="PS51192"/>
    </source>
</evidence>
<dbReference type="CDD" id="cd18799">
    <property type="entry name" value="SF2_C_EcoAI-like"/>
    <property type="match status" value="1"/>
</dbReference>
<dbReference type="PANTHER" id="PTHR47396:SF1">
    <property type="entry name" value="ATP-DEPENDENT HELICASE IRC3-RELATED"/>
    <property type="match status" value="1"/>
</dbReference>